<feature type="compositionally biased region" description="Basic and acidic residues" evidence="1">
    <location>
        <begin position="1"/>
        <end position="15"/>
    </location>
</feature>
<keyword evidence="4" id="KW-1185">Reference proteome</keyword>
<evidence type="ECO:0000256" key="2">
    <source>
        <dbReference type="SAM" id="Phobius"/>
    </source>
</evidence>
<sequence>MSAEQSYREKSKDPDTSAEIVSAEAAPSSVSNDQGTQKAQESLNPLQVVSSVFAAGLGVQSSKNRERDFQQGRAGTFIFAGLLFTALFIGTVYAVVSMVLSSR</sequence>
<name>A0ABZ0I8K7_9GAMM</name>
<dbReference type="Proteomes" id="UP001626549">
    <property type="component" value="Chromosome"/>
</dbReference>
<evidence type="ECO:0000313" key="3">
    <source>
        <dbReference type="EMBL" id="WOJ95862.1"/>
    </source>
</evidence>
<evidence type="ECO:0000256" key="1">
    <source>
        <dbReference type="SAM" id="MobiDB-lite"/>
    </source>
</evidence>
<keyword evidence="2" id="KW-0472">Membrane</keyword>
<dbReference type="InterPro" id="IPR021344">
    <property type="entry name" value="DUF2970"/>
</dbReference>
<feature type="transmembrane region" description="Helical" evidence="2">
    <location>
        <begin position="77"/>
        <end position="100"/>
    </location>
</feature>
<proteinExistence type="predicted"/>
<reference evidence="3 4" key="1">
    <citation type="submission" date="2023-10" db="EMBL/GenBank/DDBJ databases">
        <title>Two novel species belonging to the OM43/NOR5 clade.</title>
        <authorList>
            <person name="Park M."/>
        </authorList>
    </citation>
    <scope>NUCLEOTIDE SEQUENCE [LARGE SCALE GENOMIC DNA]</scope>
    <source>
        <strain evidence="3 4">IMCC45268</strain>
    </source>
</reference>
<keyword evidence="2" id="KW-1133">Transmembrane helix</keyword>
<keyword evidence="2" id="KW-0812">Transmembrane</keyword>
<dbReference type="Pfam" id="PF11174">
    <property type="entry name" value="DUF2970"/>
    <property type="match status" value="1"/>
</dbReference>
<protein>
    <submittedName>
        <fullName evidence="3">DUF2970 domain-containing protein</fullName>
    </submittedName>
</protein>
<feature type="region of interest" description="Disordered" evidence="1">
    <location>
        <begin position="1"/>
        <end position="41"/>
    </location>
</feature>
<feature type="compositionally biased region" description="Polar residues" evidence="1">
    <location>
        <begin position="28"/>
        <end position="41"/>
    </location>
</feature>
<dbReference type="EMBL" id="CP136865">
    <property type="protein sequence ID" value="WOJ95862.1"/>
    <property type="molecule type" value="Genomic_DNA"/>
</dbReference>
<evidence type="ECO:0000313" key="4">
    <source>
        <dbReference type="Proteomes" id="UP001626549"/>
    </source>
</evidence>
<accession>A0ABZ0I8K7</accession>
<dbReference type="RefSeq" id="WP_407326555.1">
    <property type="nucleotide sequence ID" value="NZ_CP136865.1"/>
</dbReference>
<gene>
    <name evidence="3" type="ORF">R0137_11475</name>
</gene>
<organism evidence="3 4">
    <name type="scientific">Congregibacter brevis</name>
    <dbReference type="NCBI Taxonomy" id="3081201"/>
    <lineage>
        <taxon>Bacteria</taxon>
        <taxon>Pseudomonadati</taxon>
        <taxon>Pseudomonadota</taxon>
        <taxon>Gammaproteobacteria</taxon>
        <taxon>Cellvibrionales</taxon>
        <taxon>Halieaceae</taxon>
        <taxon>Congregibacter</taxon>
    </lineage>
</organism>